<dbReference type="InterPro" id="IPR036047">
    <property type="entry name" value="F-box-like_dom_sf"/>
</dbReference>
<feature type="domain" description="F-box associated beta-propeller type 1" evidence="2">
    <location>
        <begin position="34"/>
        <end position="190"/>
    </location>
</feature>
<dbReference type="PANTHER" id="PTHR31672">
    <property type="entry name" value="BNACNNG10540D PROTEIN"/>
    <property type="match status" value="1"/>
</dbReference>
<protein>
    <submittedName>
        <fullName evidence="3">BnaA02g27110D protein</fullName>
    </submittedName>
</protein>
<evidence type="ECO:0000313" key="4">
    <source>
        <dbReference type="Proteomes" id="UP000028999"/>
    </source>
</evidence>
<dbReference type="AlphaFoldDB" id="A0A078HRC9"/>
<dbReference type="InterPro" id="IPR001810">
    <property type="entry name" value="F-box_dom"/>
</dbReference>
<dbReference type="OMA" id="HIEPQID"/>
<keyword evidence="4" id="KW-1185">Reference proteome</keyword>
<dbReference type="SUPFAM" id="SSF81383">
    <property type="entry name" value="F-box domain"/>
    <property type="match status" value="1"/>
</dbReference>
<name>A0A078HRC9_BRANA</name>
<dbReference type="Gramene" id="CDY40397">
    <property type="protein sequence ID" value="CDY40397"/>
    <property type="gene ID" value="GSBRNA2T00069597001"/>
</dbReference>
<feature type="domain" description="F-box" evidence="1">
    <location>
        <begin position="1"/>
        <end position="28"/>
    </location>
</feature>
<evidence type="ECO:0000313" key="3">
    <source>
        <dbReference type="EMBL" id="CDY40397.1"/>
    </source>
</evidence>
<evidence type="ECO:0000259" key="1">
    <source>
        <dbReference type="Pfam" id="PF00646"/>
    </source>
</evidence>
<dbReference type="PaxDb" id="3708-A0A078HRC9"/>
<sequence length="237" mass="27343">MSRLPVKALTRFQVVSKQWRRRIKSKYFMDRHMTITLTTMSLDWSSTSCLVQEGPAVYHIEPQIDQHARLSGSCDGLVCIFDENNLTSPIIVANPAMVRSQVLPLSQFQRQWKDDVTGTYKLVWLHNNQSNYTLSCEVFDFEVRKWRYVVVNTPSDDVPVFSKGWLYWIIANLTNYEYKILGYNIHTEIMFLSQGYFPPTSYICFLVGKGLGFGSAFTGLSNSIFIPYFQSLLSIVN</sequence>
<dbReference type="Proteomes" id="UP000028999">
    <property type="component" value="Unassembled WGS sequence"/>
</dbReference>
<organism evidence="3 4">
    <name type="scientific">Brassica napus</name>
    <name type="common">Rape</name>
    <dbReference type="NCBI Taxonomy" id="3708"/>
    <lineage>
        <taxon>Eukaryota</taxon>
        <taxon>Viridiplantae</taxon>
        <taxon>Streptophyta</taxon>
        <taxon>Embryophyta</taxon>
        <taxon>Tracheophyta</taxon>
        <taxon>Spermatophyta</taxon>
        <taxon>Magnoliopsida</taxon>
        <taxon>eudicotyledons</taxon>
        <taxon>Gunneridae</taxon>
        <taxon>Pentapetalae</taxon>
        <taxon>rosids</taxon>
        <taxon>malvids</taxon>
        <taxon>Brassicales</taxon>
        <taxon>Brassicaceae</taxon>
        <taxon>Brassiceae</taxon>
        <taxon>Brassica</taxon>
    </lineage>
</organism>
<dbReference type="Pfam" id="PF07734">
    <property type="entry name" value="FBA_1"/>
    <property type="match status" value="1"/>
</dbReference>
<evidence type="ECO:0000259" key="2">
    <source>
        <dbReference type="Pfam" id="PF07734"/>
    </source>
</evidence>
<gene>
    <name evidence="3" type="primary">BnaA02g27110D</name>
    <name evidence="3" type="ORF">GSBRNA2T00069597001</name>
</gene>
<dbReference type="InterPro" id="IPR006527">
    <property type="entry name" value="F-box-assoc_dom_typ1"/>
</dbReference>
<accession>A0A078HRC9</accession>
<dbReference type="Pfam" id="PF00646">
    <property type="entry name" value="F-box"/>
    <property type="match status" value="1"/>
</dbReference>
<proteinExistence type="predicted"/>
<dbReference type="PANTHER" id="PTHR31672:SF13">
    <property type="entry name" value="F-BOX PROTEIN CPR30-LIKE"/>
    <property type="match status" value="1"/>
</dbReference>
<reference evidence="3 4" key="1">
    <citation type="journal article" date="2014" name="Science">
        <title>Plant genetics. Early allopolyploid evolution in the post-Neolithic Brassica napus oilseed genome.</title>
        <authorList>
            <person name="Chalhoub B."/>
            <person name="Denoeud F."/>
            <person name="Liu S."/>
            <person name="Parkin I.A."/>
            <person name="Tang H."/>
            <person name="Wang X."/>
            <person name="Chiquet J."/>
            <person name="Belcram H."/>
            <person name="Tong C."/>
            <person name="Samans B."/>
            <person name="Correa M."/>
            <person name="Da Silva C."/>
            <person name="Just J."/>
            <person name="Falentin C."/>
            <person name="Koh C.S."/>
            <person name="Le Clainche I."/>
            <person name="Bernard M."/>
            <person name="Bento P."/>
            <person name="Noel B."/>
            <person name="Labadie K."/>
            <person name="Alberti A."/>
            <person name="Charles M."/>
            <person name="Arnaud D."/>
            <person name="Guo H."/>
            <person name="Daviaud C."/>
            <person name="Alamery S."/>
            <person name="Jabbari K."/>
            <person name="Zhao M."/>
            <person name="Edger P.P."/>
            <person name="Chelaifa H."/>
            <person name="Tack D."/>
            <person name="Lassalle G."/>
            <person name="Mestiri I."/>
            <person name="Schnel N."/>
            <person name="Le Paslier M.C."/>
            <person name="Fan G."/>
            <person name="Renault V."/>
            <person name="Bayer P.E."/>
            <person name="Golicz A.A."/>
            <person name="Manoli S."/>
            <person name="Lee T.H."/>
            <person name="Thi V.H."/>
            <person name="Chalabi S."/>
            <person name="Hu Q."/>
            <person name="Fan C."/>
            <person name="Tollenaere R."/>
            <person name="Lu Y."/>
            <person name="Battail C."/>
            <person name="Shen J."/>
            <person name="Sidebottom C.H."/>
            <person name="Wang X."/>
            <person name="Canaguier A."/>
            <person name="Chauveau A."/>
            <person name="Berard A."/>
            <person name="Deniot G."/>
            <person name="Guan M."/>
            <person name="Liu Z."/>
            <person name="Sun F."/>
            <person name="Lim Y.P."/>
            <person name="Lyons E."/>
            <person name="Town C.D."/>
            <person name="Bancroft I."/>
            <person name="Wang X."/>
            <person name="Meng J."/>
            <person name="Ma J."/>
            <person name="Pires J.C."/>
            <person name="King G.J."/>
            <person name="Brunel D."/>
            <person name="Delourme R."/>
            <person name="Renard M."/>
            <person name="Aury J.M."/>
            <person name="Adams K.L."/>
            <person name="Batley J."/>
            <person name="Snowdon R.J."/>
            <person name="Tost J."/>
            <person name="Edwards D."/>
            <person name="Zhou Y."/>
            <person name="Hua W."/>
            <person name="Sharpe A.G."/>
            <person name="Paterson A.H."/>
            <person name="Guan C."/>
            <person name="Wincker P."/>
        </authorList>
    </citation>
    <scope>NUCLEOTIDE SEQUENCE [LARGE SCALE GENOMIC DNA]</scope>
    <source>
        <strain evidence="4">cv. Darmor-bzh</strain>
    </source>
</reference>
<dbReference type="InterPro" id="IPR050796">
    <property type="entry name" value="SCF_F-box_component"/>
</dbReference>
<dbReference type="EMBL" id="LK032469">
    <property type="protein sequence ID" value="CDY40397.1"/>
    <property type="molecule type" value="Genomic_DNA"/>
</dbReference>